<proteinExistence type="predicted"/>
<sequence length="217" mass="22705">MQRLHIAILVSAAAIAAAALTGPAVAESFAHKSTDTHVLVVRLPDGSLERIRYAGDRPPQIRFDNQPDSGFFDPFWPSAPFADLDLISAAMDREAAAMMQQADSMMQASPGNLTDVGLNRLPAGMQGYSMVSTMSGNGVCTRSVRYFSSADGKPHVESSTSGNCSPATAVGAPLPAKAPPRRALKPKTSGVIEVNARPPATDGSVSQANLWLASAVN</sequence>
<evidence type="ECO:0000256" key="1">
    <source>
        <dbReference type="SAM" id="SignalP"/>
    </source>
</evidence>
<name>A0ABR9ILD0_RHIVS</name>
<dbReference type="RefSeq" id="WP_192728075.1">
    <property type="nucleotide sequence ID" value="NZ_BAAAVL010000001.1"/>
</dbReference>
<evidence type="ECO:0000313" key="2">
    <source>
        <dbReference type="EMBL" id="MBE1503974.1"/>
    </source>
</evidence>
<protein>
    <recommendedName>
        <fullName evidence="4">Secreted protein</fullName>
    </recommendedName>
</protein>
<feature type="chain" id="PRO_5046776245" description="Secreted protein" evidence="1">
    <location>
        <begin position="27"/>
        <end position="217"/>
    </location>
</feature>
<keyword evidence="3" id="KW-1185">Reference proteome</keyword>
<dbReference type="EMBL" id="JADBEC010000001">
    <property type="protein sequence ID" value="MBE1503974.1"/>
    <property type="molecule type" value="Genomic_DNA"/>
</dbReference>
<gene>
    <name evidence="2" type="ORF">H4W29_001155</name>
</gene>
<evidence type="ECO:0008006" key="4">
    <source>
        <dbReference type="Google" id="ProtNLM"/>
    </source>
</evidence>
<reference evidence="2 3" key="1">
    <citation type="submission" date="2020-10" db="EMBL/GenBank/DDBJ databases">
        <title>Sequencing the genomes of 1000 actinobacteria strains.</title>
        <authorList>
            <person name="Klenk H.-P."/>
        </authorList>
    </citation>
    <scope>NUCLEOTIDE SEQUENCE [LARGE SCALE GENOMIC DNA]</scope>
    <source>
        <strain evidence="2 3">DSM 7307</strain>
    </source>
</reference>
<accession>A0ABR9ILD0</accession>
<organism evidence="2 3">
    <name type="scientific">Rhizobium viscosum</name>
    <name type="common">Arthrobacter viscosus</name>
    <dbReference type="NCBI Taxonomy" id="1673"/>
    <lineage>
        <taxon>Bacteria</taxon>
        <taxon>Pseudomonadati</taxon>
        <taxon>Pseudomonadota</taxon>
        <taxon>Alphaproteobacteria</taxon>
        <taxon>Hyphomicrobiales</taxon>
        <taxon>Rhizobiaceae</taxon>
        <taxon>Rhizobium/Agrobacterium group</taxon>
        <taxon>Rhizobium</taxon>
    </lineage>
</organism>
<feature type="signal peptide" evidence="1">
    <location>
        <begin position="1"/>
        <end position="26"/>
    </location>
</feature>
<dbReference type="Proteomes" id="UP000620262">
    <property type="component" value="Unassembled WGS sequence"/>
</dbReference>
<keyword evidence="1" id="KW-0732">Signal</keyword>
<evidence type="ECO:0000313" key="3">
    <source>
        <dbReference type="Proteomes" id="UP000620262"/>
    </source>
</evidence>
<comment type="caution">
    <text evidence="2">The sequence shown here is derived from an EMBL/GenBank/DDBJ whole genome shotgun (WGS) entry which is preliminary data.</text>
</comment>